<dbReference type="Proteomes" id="UP000228484">
    <property type="component" value="Unassembled WGS sequence"/>
</dbReference>
<dbReference type="EMBL" id="NWUW01000007">
    <property type="protein sequence ID" value="PIE94907.1"/>
    <property type="molecule type" value="Genomic_DNA"/>
</dbReference>
<name>A0A2G6QDI9_9BACI</name>
<keyword evidence="1" id="KW-0472">Membrane</keyword>
<dbReference type="RefSeq" id="WP_099684435.1">
    <property type="nucleotide sequence ID" value="NZ_NWUW01000007.1"/>
</dbReference>
<proteinExistence type="predicted"/>
<evidence type="ECO:0000313" key="3">
    <source>
        <dbReference type="Proteomes" id="UP000228484"/>
    </source>
</evidence>
<evidence type="ECO:0000313" key="2">
    <source>
        <dbReference type="EMBL" id="PIE94907.1"/>
    </source>
</evidence>
<reference evidence="2 3" key="1">
    <citation type="submission" date="2017-09" db="EMBL/GenBank/DDBJ databases">
        <title>Biocontrol bacteria screening and application from spent mushroom substrate.</title>
        <authorList>
            <person name="Sun X."/>
        </authorList>
    </citation>
    <scope>NUCLEOTIDE SEQUENCE [LARGE SCALE GENOMIC DNA]</scope>
    <source>
        <strain evidence="2 3">100374</strain>
    </source>
</reference>
<evidence type="ECO:0000256" key="1">
    <source>
        <dbReference type="SAM" id="Phobius"/>
    </source>
</evidence>
<gene>
    <name evidence="2" type="ORF">CO726_12410</name>
</gene>
<keyword evidence="3" id="KW-1185">Reference proteome</keyword>
<organism evidence="2 3">
    <name type="scientific">Bacillus fungorum</name>
    <dbReference type="NCBI Taxonomy" id="2039284"/>
    <lineage>
        <taxon>Bacteria</taxon>
        <taxon>Bacillati</taxon>
        <taxon>Bacillota</taxon>
        <taxon>Bacilli</taxon>
        <taxon>Bacillales</taxon>
        <taxon>Bacillaceae</taxon>
        <taxon>Bacillus</taxon>
    </lineage>
</organism>
<accession>A0A2G6QDI9</accession>
<comment type="caution">
    <text evidence="2">The sequence shown here is derived from an EMBL/GenBank/DDBJ whole genome shotgun (WGS) entry which is preliminary data.</text>
</comment>
<feature type="transmembrane region" description="Helical" evidence="1">
    <location>
        <begin position="60"/>
        <end position="81"/>
    </location>
</feature>
<dbReference type="AlphaFoldDB" id="A0A2G6QDI9"/>
<sequence length="88" mass="10238">MGKVVWVKETQEEKVTVIIKWKKKKKKKKWNHPLYYVWAVITVIIAVLSVFYVFQQGTLNLEAVLVVLLGLMTSLGTWLAVDTKYNKN</sequence>
<keyword evidence="1" id="KW-1133">Transmembrane helix</keyword>
<feature type="transmembrane region" description="Helical" evidence="1">
    <location>
        <begin position="33"/>
        <end position="54"/>
    </location>
</feature>
<protein>
    <submittedName>
        <fullName evidence="2">Uncharacterized protein</fullName>
    </submittedName>
</protein>
<keyword evidence="1" id="KW-0812">Transmembrane</keyword>